<organism evidence="1 2">
    <name type="scientific">Stentor coeruleus</name>
    <dbReference type="NCBI Taxonomy" id="5963"/>
    <lineage>
        <taxon>Eukaryota</taxon>
        <taxon>Sar</taxon>
        <taxon>Alveolata</taxon>
        <taxon>Ciliophora</taxon>
        <taxon>Postciliodesmatophora</taxon>
        <taxon>Heterotrichea</taxon>
        <taxon>Heterotrichida</taxon>
        <taxon>Stentoridae</taxon>
        <taxon>Stentor</taxon>
    </lineage>
</organism>
<reference evidence="1 2" key="1">
    <citation type="submission" date="2016-11" db="EMBL/GenBank/DDBJ databases">
        <title>The macronuclear genome of Stentor coeruleus: a giant cell with tiny introns.</title>
        <authorList>
            <person name="Slabodnick M."/>
            <person name="Ruby J.G."/>
            <person name="Reiff S.B."/>
            <person name="Swart E.C."/>
            <person name="Gosai S."/>
            <person name="Prabakaran S."/>
            <person name="Witkowska E."/>
            <person name="Larue G.E."/>
            <person name="Fisher S."/>
            <person name="Freeman R.M."/>
            <person name="Gunawardena J."/>
            <person name="Chu W."/>
            <person name="Stover N.A."/>
            <person name="Gregory B.D."/>
            <person name="Nowacki M."/>
            <person name="Derisi J."/>
            <person name="Roy S.W."/>
            <person name="Marshall W.F."/>
            <person name="Sood P."/>
        </authorList>
    </citation>
    <scope>NUCLEOTIDE SEQUENCE [LARGE SCALE GENOMIC DNA]</scope>
    <source>
        <strain evidence="1">WM001</strain>
    </source>
</reference>
<proteinExistence type="predicted"/>
<comment type="caution">
    <text evidence="1">The sequence shown here is derived from an EMBL/GenBank/DDBJ whole genome shotgun (WGS) entry which is preliminary data.</text>
</comment>
<evidence type="ECO:0000313" key="1">
    <source>
        <dbReference type="EMBL" id="OMJ94885.1"/>
    </source>
</evidence>
<accession>A0A1R2D0W0</accession>
<sequence length="279" mass="32191">MVEKFTLFTSSPFVERTNVHAVIKNCDEMTKIARALDRDYQKVKSENIYTFYQTERNSIILVAVETDFQLKFKAYEDFFLFLIQNFRGLYGNRMLFSLPECDNFQSIAMGFINACEKYISQDVEIKIYVESAEYSIIKPLIDKLNGKIRKNTMLSNYALSNFLCTECGKFAYTPMIKKCCKTVICARCGLRDKTSCGTCKTPLDDLKPFEEIKALCNNAPYMCACGKVIPFNQSSKHIQECYASEIECRICNEMTKFTSFCAHLRSCHMDILKKDINLI</sequence>
<dbReference type="Proteomes" id="UP000187209">
    <property type="component" value="Unassembled WGS sequence"/>
</dbReference>
<dbReference type="EMBL" id="MPUH01000020">
    <property type="protein sequence ID" value="OMJ94885.1"/>
    <property type="molecule type" value="Genomic_DNA"/>
</dbReference>
<evidence type="ECO:0000313" key="2">
    <source>
        <dbReference type="Proteomes" id="UP000187209"/>
    </source>
</evidence>
<keyword evidence="2" id="KW-1185">Reference proteome</keyword>
<gene>
    <name evidence="1" type="ORF">SteCoe_1914</name>
</gene>
<name>A0A1R2D0W0_9CILI</name>
<protein>
    <submittedName>
        <fullName evidence="1">Uncharacterized protein</fullName>
    </submittedName>
</protein>
<dbReference type="AlphaFoldDB" id="A0A1R2D0W0"/>